<feature type="non-terminal residue" evidence="1">
    <location>
        <position position="30"/>
    </location>
</feature>
<sequence>MNTNKKTARILEDVQIKLSALWVALMFIWQ</sequence>
<accession>X0Z4I1</accession>
<gene>
    <name evidence="1" type="ORF">S01H4_12457</name>
</gene>
<organism evidence="1">
    <name type="scientific">marine sediment metagenome</name>
    <dbReference type="NCBI Taxonomy" id="412755"/>
    <lineage>
        <taxon>unclassified sequences</taxon>
        <taxon>metagenomes</taxon>
        <taxon>ecological metagenomes</taxon>
    </lineage>
</organism>
<dbReference type="AlphaFoldDB" id="X0Z4I1"/>
<reference evidence="1" key="1">
    <citation type="journal article" date="2014" name="Front. Microbiol.">
        <title>High frequency of phylogenetically diverse reductive dehalogenase-homologous genes in deep subseafloor sedimentary metagenomes.</title>
        <authorList>
            <person name="Kawai M."/>
            <person name="Futagami T."/>
            <person name="Toyoda A."/>
            <person name="Takaki Y."/>
            <person name="Nishi S."/>
            <person name="Hori S."/>
            <person name="Arai W."/>
            <person name="Tsubouchi T."/>
            <person name="Morono Y."/>
            <person name="Uchiyama I."/>
            <person name="Ito T."/>
            <person name="Fujiyama A."/>
            <person name="Inagaki F."/>
            <person name="Takami H."/>
        </authorList>
    </citation>
    <scope>NUCLEOTIDE SEQUENCE</scope>
    <source>
        <strain evidence="1">Expedition CK06-06</strain>
    </source>
</reference>
<protein>
    <submittedName>
        <fullName evidence="1">Uncharacterized protein</fullName>
    </submittedName>
</protein>
<name>X0Z4I1_9ZZZZ</name>
<comment type="caution">
    <text evidence="1">The sequence shown here is derived from an EMBL/GenBank/DDBJ whole genome shotgun (WGS) entry which is preliminary data.</text>
</comment>
<dbReference type="EMBL" id="BART01005299">
    <property type="protein sequence ID" value="GAG63924.1"/>
    <property type="molecule type" value="Genomic_DNA"/>
</dbReference>
<evidence type="ECO:0000313" key="1">
    <source>
        <dbReference type="EMBL" id="GAG63924.1"/>
    </source>
</evidence>
<proteinExistence type="predicted"/>